<evidence type="ECO:0000313" key="3">
    <source>
        <dbReference type="Proteomes" id="UP000095767"/>
    </source>
</evidence>
<keyword evidence="1" id="KW-1133">Transmembrane helix</keyword>
<dbReference type="OrthoDB" id="994207at2759"/>
<dbReference type="PANTHER" id="PTHR33344:SF7">
    <property type="entry name" value="TRANSMEMBRANE PROTEIN"/>
    <property type="match status" value="1"/>
</dbReference>
<evidence type="ECO:0000313" key="2">
    <source>
        <dbReference type="EMBL" id="OEL27277.1"/>
    </source>
</evidence>
<comment type="caution">
    <text evidence="2">The sequence shown here is derived from an EMBL/GenBank/DDBJ whole genome shotgun (WGS) entry which is preliminary data.</text>
</comment>
<protein>
    <submittedName>
        <fullName evidence="2">Uncharacterized protein</fullName>
    </submittedName>
</protein>
<gene>
    <name evidence="2" type="ORF">BAE44_0011703</name>
</gene>
<dbReference type="PANTHER" id="PTHR33344">
    <property type="entry name" value="OS02G0761600 PROTEIN"/>
    <property type="match status" value="1"/>
</dbReference>
<evidence type="ECO:0000256" key="1">
    <source>
        <dbReference type="SAM" id="Phobius"/>
    </source>
</evidence>
<name>A0A1E5VQB2_9POAL</name>
<keyword evidence="1" id="KW-0812">Transmembrane</keyword>
<keyword evidence="1" id="KW-0472">Membrane</keyword>
<organism evidence="2 3">
    <name type="scientific">Dichanthelium oligosanthes</name>
    <dbReference type="NCBI Taxonomy" id="888268"/>
    <lineage>
        <taxon>Eukaryota</taxon>
        <taxon>Viridiplantae</taxon>
        <taxon>Streptophyta</taxon>
        <taxon>Embryophyta</taxon>
        <taxon>Tracheophyta</taxon>
        <taxon>Spermatophyta</taxon>
        <taxon>Magnoliopsida</taxon>
        <taxon>Liliopsida</taxon>
        <taxon>Poales</taxon>
        <taxon>Poaceae</taxon>
        <taxon>PACMAD clade</taxon>
        <taxon>Panicoideae</taxon>
        <taxon>Panicodae</taxon>
        <taxon>Paniceae</taxon>
        <taxon>Dichantheliinae</taxon>
        <taxon>Dichanthelium</taxon>
    </lineage>
</organism>
<proteinExistence type="predicted"/>
<accession>A0A1E5VQB2</accession>
<sequence length="169" mass="19403">MDAQPNWRSGTAASRLSYKNATIAVCAFNLLVAALLVRNYFSSWTRITGGDQFDSAQLWYIWESEELRRAMEPVDLIRRVKEIEQEAYGEHSMATQEDPKQTAAVDLSKRLKDLRAGNDGSSQKDCSYQLVIGLFLNRVISLEEWRKRKMERARQRAIEKNGTSSVKIR</sequence>
<dbReference type="STRING" id="888268.A0A1E5VQB2"/>
<dbReference type="Proteomes" id="UP000095767">
    <property type="component" value="Unassembled WGS sequence"/>
</dbReference>
<dbReference type="EMBL" id="LWDX02032913">
    <property type="protein sequence ID" value="OEL27277.1"/>
    <property type="molecule type" value="Genomic_DNA"/>
</dbReference>
<feature type="transmembrane region" description="Helical" evidence="1">
    <location>
        <begin position="20"/>
        <end position="37"/>
    </location>
</feature>
<dbReference type="AlphaFoldDB" id="A0A1E5VQB2"/>
<reference evidence="2 3" key="1">
    <citation type="submission" date="2016-09" db="EMBL/GenBank/DDBJ databases">
        <title>The draft genome of Dichanthelium oligosanthes: A C3 panicoid grass species.</title>
        <authorList>
            <person name="Studer A.J."/>
            <person name="Schnable J.C."/>
            <person name="Brutnell T.P."/>
        </authorList>
    </citation>
    <scope>NUCLEOTIDE SEQUENCE [LARGE SCALE GENOMIC DNA]</scope>
    <source>
        <strain evidence="3">cv. Kellogg 1175</strain>
        <tissue evidence="2">Leaf</tissue>
    </source>
</reference>
<keyword evidence="3" id="KW-1185">Reference proteome</keyword>